<evidence type="ECO:0000259" key="1">
    <source>
        <dbReference type="Pfam" id="PF01039"/>
    </source>
</evidence>
<gene>
    <name evidence="3" type="primary">accD_1</name>
    <name evidence="2" type="ORF">EG346_15350</name>
    <name evidence="3" type="ORF">NCTC13533_01572</name>
</gene>
<dbReference type="GO" id="GO:0005975">
    <property type="term" value="P:carbohydrate metabolic process"/>
    <property type="evidence" value="ECO:0007669"/>
    <property type="project" value="InterPro"/>
</dbReference>
<keyword evidence="3" id="KW-0436">Ligase</keyword>
<dbReference type="KEGG" id="ccau:EG346_15350"/>
<keyword evidence="5" id="KW-1185">Reference proteome</keyword>
<dbReference type="InterPro" id="IPR034733">
    <property type="entry name" value="AcCoA_carboxyl_beta"/>
</dbReference>
<sequence length="550" mass="59910">MLKNSFIELKGRERAIALLDNGSFREILGPFDQVESPHLAPQGIVPESDDGVIIAKGTFKGTPAVVLSIEGLFQGGGIGEVCGTKIAGSLEKALEDNKAGKKIIPIIIFDTGGVRLQEANYGLLMISEIQSAIVGLRDYVPVIGLIPGNVGSFGGMSITAALCSDLIMTETARFGLNGPEVIEQEAGISEFNSRDRALIWNTIGGKARYEIGLVDQLVEDDIMSFITAIDTAVHREHTAPRTHQVDRFLSVANRLDMNGKATKDKILELLNNEDYELPEFEDAKTISRGRTWFSAFTHNAESISEYPTVLVADREFNGKQTRFISVVPNAKNSFPRALHGEVGLQEGWVLAKYVREAIQEDVDKQEKRNIVAIIDVPSQAYGFNEELFGIHYACAASADGYATARLRGHSVTGVIVGNAISGAFLAHGLQSSRLIALNDDSINVQAMSKQSAARITKRTIAELEEATKKVPAMAYDIHNYYSLGALDVLVDVADADQPTAEDFQKVSEELIKAIEANDFTLGRRLTTQPAVESGRKSSILVRSKISEQWN</sequence>
<proteinExistence type="predicted"/>
<evidence type="ECO:0000313" key="5">
    <source>
        <dbReference type="Proteomes" id="UP000273270"/>
    </source>
</evidence>
<dbReference type="NCBIfam" id="TIGR03134">
    <property type="entry name" value="malonate_gamma"/>
    <property type="match status" value="1"/>
</dbReference>
<accession>A0A376DTZ3</accession>
<evidence type="ECO:0000313" key="3">
    <source>
        <dbReference type="EMBL" id="STC94419.1"/>
    </source>
</evidence>
<dbReference type="OrthoDB" id="5502755at2"/>
<dbReference type="InterPro" id="IPR029045">
    <property type="entry name" value="ClpP/crotonase-like_dom_sf"/>
</dbReference>
<accession>A0A3G6M8J7</accession>
<dbReference type="SUPFAM" id="SSF52096">
    <property type="entry name" value="ClpP/crotonase"/>
    <property type="match status" value="2"/>
</dbReference>
<dbReference type="Proteomes" id="UP000273270">
    <property type="component" value="Chromosome"/>
</dbReference>
<dbReference type="GO" id="GO:0016831">
    <property type="term" value="F:carboxy-lyase activity"/>
    <property type="evidence" value="ECO:0007669"/>
    <property type="project" value="InterPro"/>
</dbReference>
<dbReference type="EMBL" id="CP033920">
    <property type="protein sequence ID" value="AZA49473.1"/>
    <property type="molecule type" value="Genomic_DNA"/>
</dbReference>
<dbReference type="NCBIfam" id="NF005530">
    <property type="entry name" value="PRK07189.1"/>
    <property type="match status" value="1"/>
</dbReference>
<dbReference type="GO" id="GO:2001295">
    <property type="term" value="P:malonyl-CoA biosynthetic process"/>
    <property type="evidence" value="ECO:0007669"/>
    <property type="project" value="TreeGrafter"/>
</dbReference>
<dbReference type="InterPro" id="IPR009648">
    <property type="entry name" value="Malonate_gamma"/>
</dbReference>
<dbReference type="EMBL" id="UFVQ01000003">
    <property type="protein sequence ID" value="STC94419.1"/>
    <property type="molecule type" value="Genomic_DNA"/>
</dbReference>
<dbReference type="Pfam" id="PF01039">
    <property type="entry name" value="Carboxyl_trans"/>
    <property type="match status" value="1"/>
</dbReference>
<feature type="domain" description="Acetyl-coenzyme A carboxylase carboxyl transferase subunit beta" evidence="1">
    <location>
        <begin position="12"/>
        <end position="195"/>
    </location>
</feature>
<protein>
    <submittedName>
        <fullName evidence="3">Acetyl-coenzyme A carboxylase carboxyl transferase subunit beta</fullName>
        <ecNumber evidence="3">6.4.1.2</ecNumber>
    </submittedName>
    <submittedName>
        <fullName evidence="2">Biotin-independent malonate decarboxylase subunit beta</fullName>
    </submittedName>
</protein>
<reference evidence="5" key="3">
    <citation type="submission" date="2018-11" db="EMBL/GenBank/DDBJ databases">
        <title>Proposal to divide the Flavobacteriaceae and reorganize its genera based on Amino Acid Identity values calculated from whole genome sequences.</title>
        <authorList>
            <person name="Nicholson A.C."/>
            <person name="Gulvik C.A."/>
            <person name="Whitney A.M."/>
            <person name="Humrighouse B.W."/>
            <person name="Bell M."/>
            <person name="Holmes B."/>
            <person name="Steigerwalt A.G."/>
            <person name="Villarma A."/>
            <person name="Sheth M."/>
            <person name="Batra D."/>
            <person name="Pryor J."/>
            <person name="Bernardet J.-F."/>
            <person name="Hugo C."/>
            <person name="Kampfer P."/>
            <person name="Newman J."/>
            <person name="McQuiston J.R."/>
        </authorList>
    </citation>
    <scope>NUCLEOTIDE SEQUENCE [LARGE SCALE GENOMIC DNA]</scope>
    <source>
        <strain evidence="5">G0188</strain>
    </source>
</reference>
<dbReference type="PANTHER" id="PTHR42995:SF1">
    <property type="entry name" value="MALONATE DECARBOXYLASE BETA SUBUNIT"/>
    <property type="match status" value="1"/>
</dbReference>
<dbReference type="AlphaFoldDB" id="A0A376DTZ3"/>
<organism evidence="3 4">
    <name type="scientific">Chryseobacterium carnipullorum</name>
    <dbReference type="NCBI Taxonomy" id="1124835"/>
    <lineage>
        <taxon>Bacteria</taxon>
        <taxon>Pseudomonadati</taxon>
        <taxon>Bacteroidota</taxon>
        <taxon>Flavobacteriia</taxon>
        <taxon>Flavobacteriales</taxon>
        <taxon>Weeksellaceae</taxon>
        <taxon>Chryseobacterium group</taxon>
        <taxon>Chryseobacterium</taxon>
    </lineage>
</organism>
<dbReference type="RefSeq" id="WP_123879736.1">
    <property type="nucleotide sequence ID" value="NZ_CP033920.1"/>
</dbReference>
<dbReference type="Gene3D" id="3.90.226.10">
    <property type="entry name" value="2-enoyl-CoA Hydratase, Chain A, domain 1"/>
    <property type="match status" value="2"/>
</dbReference>
<name>A0A376DTZ3_CHRCU</name>
<reference evidence="2" key="2">
    <citation type="submission" date="2018-11" db="EMBL/GenBank/DDBJ databases">
        <title>Proposal to divide the Flavobacteriaceae and reorganize its genera based on Amino Acid Identity values calculated from whole genome sequences.</title>
        <authorList>
            <person name="Nicholson A.C."/>
            <person name="Gulvik C.A."/>
            <person name="Whitney A.M."/>
            <person name="Humrighouse B.W."/>
            <person name="Bell M."/>
            <person name="Holmes B."/>
            <person name="Steigerwalt A."/>
            <person name="Villarma A."/>
            <person name="Sheth M."/>
            <person name="Batra D."/>
            <person name="Pryor J."/>
            <person name="Bernardet J.-F."/>
            <person name="Hugo C."/>
            <person name="Kampfer P."/>
            <person name="Newman J."/>
            <person name="Mcquiston J.R."/>
        </authorList>
    </citation>
    <scope>NUCLEOTIDE SEQUENCE [LARGE SCALE GENOMIC DNA]</scope>
    <source>
        <strain evidence="2">G0188</strain>
    </source>
</reference>
<dbReference type="GO" id="GO:0006633">
    <property type="term" value="P:fatty acid biosynthetic process"/>
    <property type="evidence" value="ECO:0007669"/>
    <property type="project" value="TreeGrafter"/>
</dbReference>
<evidence type="ECO:0000313" key="4">
    <source>
        <dbReference type="Proteomes" id="UP000255224"/>
    </source>
</evidence>
<dbReference type="GO" id="GO:0003989">
    <property type="term" value="F:acetyl-CoA carboxylase activity"/>
    <property type="evidence" value="ECO:0007669"/>
    <property type="project" value="UniProtKB-EC"/>
</dbReference>
<dbReference type="Pfam" id="PF06833">
    <property type="entry name" value="MdcE"/>
    <property type="match status" value="1"/>
</dbReference>
<dbReference type="PANTHER" id="PTHR42995">
    <property type="entry name" value="ACETYL-COENZYME A CARBOXYLASE CARBOXYL TRANSFERASE SUBUNIT BETA, CHLOROPLASTIC"/>
    <property type="match status" value="1"/>
</dbReference>
<reference evidence="3 4" key="1">
    <citation type="submission" date="2018-06" db="EMBL/GenBank/DDBJ databases">
        <authorList>
            <consortium name="Pathogen Informatics"/>
            <person name="Doyle S."/>
        </authorList>
    </citation>
    <scope>NUCLEOTIDE SEQUENCE [LARGE SCALE GENOMIC DNA]</scope>
    <source>
        <strain evidence="3 4">NCTC13533</strain>
    </source>
</reference>
<dbReference type="GO" id="GO:0016740">
    <property type="term" value="F:transferase activity"/>
    <property type="evidence" value="ECO:0007669"/>
    <property type="project" value="UniProtKB-KW"/>
</dbReference>
<dbReference type="NCBIfam" id="TIGR03133">
    <property type="entry name" value="malonate_beta"/>
    <property type="match status" value="1"/>
</dbReference>
<dbReference type="Proteomes" id="UP000255224">
    <property type="component" value="Unassembled WGS sequence"/>
</dbReference>
<dbReference type="InterPro" id="IPR017556">
    <property type="entry name" value="Malonate_beta"/>
</dbReference>
<dbReference type="EC" id="6.4.1.2" evidence="3"/>
<keyword evidence="3" id="KW-0808">Transferase</keyword>
<evidence type="ECO:0000313" key="2">
    <source>
        <dbReference type="EMBL" id="AZA49473.1"/>
    </source>
</evidence>